<evidence type="ECO:0000313" key="2">
    <source>
        <dbReference type="Proteomes" id="UP000683360"/>
    </source>
</evidence>
<protein>
    <submittedName>
        <fullName evidence="1">Uncharacterized protein</fullName>
    </submittedName>
</protein>
<name>A0A8S3R6Y0_MYTED</name>
<gene>
    <name evidence="1" type="ORF">MEDL_15544</name>
</gene>
<dbReference type="EMBL" id="CAJPWZ010000793">
    <property type="protein sequence ID" value="CAG2200900.1"/>
    <property type="molecule type" value="Genomic_DNA"/>
</dbReference>
<dbReference type="OrthoDB" id="6121461at2759"/>
<reference evidence="1" key="1">
    <citation type="submission" date="2021-03" db="EMBL/GenBank/DDBJ databases">
        <authorList>
            <person name="Bekaert M."/>
        </authorList>
    </citation>
    <scope>NUCLEOTIDE SEQUENCE</scope>
</reference>
<dbReference type="Proteomes" id="UP000683360">
    <property type="component" value="Unassembled WGS sequence"/>
</dbReference>
<dbReference type="AlphaFoldDB" id="A0A8S3R6Y0"/>
<evidence type="ECO:0000313" key="1">
    <source>
        <dbReference type="EMBL" id="CAG2200900.1"/>
    </source>
</evidence>
<keyword evidence="2" id="KW-1185">Reference proteome</keyword>
<organism evidence="1 2">
    <name type="scientific">Mytilus edulis</name>
    <name type="common">Blue mussel</name>
    <dbReference type="NCBI Taxonomy" id="6550"/>
    <lineage>
        <taxon>Eukaryota</taxon>
        <taxon>Metazoa</taxon>
        <taxon>Spiralia</taxon>
        <taxon>Lophotrochozoa</taxon>
        <taxon>Mollusca</taxon>
        <taxon>Bivalvia</taxon>
        <taxon>Autobranchia</taxon>
        <taxon>Pteriomorphia</taxon>
        <taxon>Mytilida</taxon>
        <taxon>Mytiloidea</taxon>
        <taxon>Mytilidae</taxon>
        <taxon>Mytilinae</taxon>
        <taxon>Mytilus</taxon>
    </lineage>
</organism>
<proteinExistence type="predicted"/>
<sequence length="203" mass="23243">MADQTQIPIRSSMTIDLETRISELQCASQTALRKYVAPVVSILYNSLKLSDQIDLQTHQRHLRTYGTTRFYLNYEAINRNKLSHGNRTALYDYKIQNAVDLSKLFLQTHMIHYTAFNETCDSSALLGMIINIDKFPVNVQTAASTIRSTIRNPWAHCDFTQWDSGKYNLCLQNIEAFIHLLNIGAVEKTQLIGDLNKWKTNGN</sequence>
<comment type="caution">
    <text evidence="1">The sequence shown here is derived from an EMBL/GenBank/DDBJ whole genome shotgun (WGS) entry which is preliminary data.</text>
</comment>
<accession>A0A8S3R6Y0</accession>